<keyword evidence="8 12" id="KW-0472">Membrane</keyword>
<dbReference type="Proteomes" id="UP000489600">
    <property type="component" value="Unassembled WGS sequence"/>
</dbReference>
<dbReference type="AlphaFoldDB" id="A0A565BZG1"/>
<dbReference type="InterPro" id="IPR036412">
    <property type="entry name" value="HAD-like_sf"/>
</dbReference>
<evidence type="ECO:0000256" key="8">
    <source>
        <dbReference type="ARBA" id="ARBA00023136"/>
    </source>
</evidence>
<evidence type="ECO:0000256" key="2">
    <source>
        <dbReference type="ARBA" id="ARBA00007937"/>
    </source>
</evidence>
<proteinExistence type="inferred from homology"/>
<protein>
    <recommendedName>
        <fullName evidence="13">Phospholipid/glycerol acyltransferase domain-containing protein</fullName>
    </recommendedName>
</protein>
<evidence type="ECO:0000259" key="13">
    <source>
        <dbReference type="SMART" id="SM00563"/>
    </source>
</evidence>
<evidence type="ECO:0000256" key="10">
    <source>
        <dbReference type="ARBA" id="ARBA00023264"/>
    </source>
</evidence>
<keyword evidence="9" id="KW-0594">Phospholipid biosynthesis</keyword>
<dbReference type="SUPFAM" id="SSF56784">
    <property type="entry name" value="HAD-like"/>
    <property type="match status" value="1"/>
</dbReference>
<keyword evidence="4" id="KW-0808">Transferase</keyword>
<dbReference type="Gene3D" id="3.40.50.1000">
    <property type="entry name" value="HAD superfamily/HAD-like"/>
    <property type="match status" value="1"/>
</dbReference>
<evidence type="ECO:0000313" key="15">
    <source>
        <dbReference type="Proteomes" id="UP000489600"/>
    </source>
</evidence>
<feature type="domain" description="Phospholipid/glycerol acyltransferase" evidence="13">
    <location>
        <begin position="304"/>
        <end position="405"/>
    </location>
</feature>
<gene>
    <name evidence="14" type="ORF">ANE_LOCUS17244</name>
</gene>
<dbReference type="InterPro" id="IPR056462">
    <property type="entry name" value="HAD_RAM2/GPAT1-8"/>
</dbReference>
<dbReference type="GO" id="GO:0010143">
    <property type="term" value="P:cutin biosynthetic process"/>
    <property type="evidence" value="ECO:0007669"/>
    <property type="project" value="UniProtKB-ARBA"/>
</dbReference>
<sequence length="498" mass="55955">MSPANNIRDFPSITECRGGEYNSIAADLDGTLLRSRSSFPYFMLVAVEAGSLFRGLILLLSLPIVIISYLFVSESLGIQILIFISFARLKIRDIELVSRSVLPRFYAADVRKDSFDVFDKCKRKVVVTANPVVMVEAFVKDYLGGDKVLGTEIEVNPITKRATGFVKKPGVLVGDLKRLAILKEFGDESPELGIGDRTSDHDFMSICKKGYMVHATKSATTFPKERLKNRIIFHDGRLVQRPTPLNAIITYLWLPFGFVLSIVRVYFNLPLPRHFVRYSYEILGIRLTIRGHRPPPPSPGTPGNLYVLNHRTALDPIIVAIALRRKICCVTYSVSRLSLMISPIPAVALTRDRVADAARMRKLLEKGDLVICPEGTTCREEYLLRFSALFAELSDRIVPVAMNCKQGMFNGTTVRGVKFWDPYFFFMNPRPSYEVTFLDRLPEEMTVKGGGKTPFEVANYVQKVIGDALGFECTELTRKDKYLLLGGNDGKVESINKK</sequence>
<feature type="transmembrane region" description="Helical" evidence="12">
    <location>
        <begin position="41"/>
        <end position="60"/>
    </location>
</feature>
<comment type="subcellular location">
    <subcellularLocation>
        <location evidence="1">Membrane</location>
        <topology evidence="1">Multi-pass membrane protein</topology>
    </subcellularLocation>
</comment>
<evidence type="ECO:0000256" key="5">
    <source>
        <dbReference type="ARBA" id="ARBA00022692"/>
    </source>
</evidence>
<dbReference type="OrthoDB" id="1854593at2759"/>
<comment type="caution">
    <text evidence="14">The sequence shown here is derived from an EMBL/GenBank/DDBJ whole genome shotgun (WGS) entry which is preliminary data.</text>
</comment>
<accession>A0A565BZG1</accession>
<keyword evidence="6 12" id="KW-1133">Transmembrane helix</keyword>
<dbReference type="EMBL" id="CABITT030000006">
    <property type="protein sequence ID" value="VVB06800.1"/>
    <property type="molecule type" value="Genomic_DNA"/>
</dbReference>
<evidence type="ECO:0000256" key="12">
    <source>
        <dbReference type="SAM" id="Phobius"/>
    </source>
</evidence>
<evidence type="ECO:0000256" key="4">
    <source>
        <dbReference type="ARBA" id="ARBA00022679"/>
    </source>
</evidence>
<dbReference type="GO" id="GO:0016020">
    <property type="term" value="C:membrane"/>
    <property type="evidence" value="ECO:0007669"/>
    <property type="project" value="UniProtKB-SubCell"/>
</dbReference>
<evidence type="ECO:0000256" key="3">
    <source>
        <dbReference type="ARBA" id="ARBA00022516"/>
    </source>
</evidence>
<evidence type="ECO:0000256" key="6">
    <source>
        <dbReference type="ARBA" id="ARBA00022989"/>
    </source>
</evidence>
<dbReference type="PANTHER" id="PTHR15486:SF70">
    <property type="entry name" value="GLYCEROL-3-PHOSPHATE ACYLTRANSFERASE 8-RELATED"/>
    <property type="match status" value="1"/>
</dbReference>
<dbReference type="GO" id="GO:0016791">
    <property type="term" value="F:phosphatase activity"/>
    <property type="evidence" value="ECO:0007669"/>
    <property type="project" value="UniProtKB-ARBA"/>
</dbReference>
<dbReference type="GO" id="GO:0008654">
    <property type="term" value="P:phospholipid biosynthetic process"/>
    <property type="evidence" value="ECO:0007669"/>
    <property type="project" value="UniProtKB-KW"/>
</dbReference>
<reference evidence="14" key="1">
    <citation type="submission" date="2019-07" db="EMBL/GenBank/DDBJ databases">
        <authorList>
            <person name="Dittberner H."/>
        </authorList>
    </citation>
    <scope>NUCLEOTIDE SEQUENCE [LARGE SCALE GENOMIC DNA]</scope>
</reference>
<dbReference type="FunFam" id="3.40.50.1000:FF:000134">
    <property type="entry name" value="Glycerol-3-phosphate 2-O-acyltransferase 6"/>
    <property type="match status" value="1"/>
</dbReference>
<name>A0A565BZG1_9BRAS</name>
<dbReference type="Pfam" id="PF01553">
    <property type="entry name" value="Acyltransferase"/>
    <property type="match status" value="1"/>
</dbReference>
<dbReference type="InterPro" id="IPR023214">
    <property type="entry name" value="HAD_sf"/>
</dbReference>
<organism evidence="14 15">
    <name type="scientific">Arabis nemorensis</name>
    <dbReference type="NCBI Taxonomy" id="586526"/>
    <lineage>
        <taxon>Eukaryota</taxon>
        <taxon>Viridiplantae</taxon>
        <taxon>Streptophyta</taxon>
        <taxon>Embryophyta</taxon>
        <taxon>Tracheophyta</taxon>
        <taxon>Spermatophyta</taxon>
        <taxon>Magnoliopsida</taxon>
        <taxon>eudicotyledons</taxon>
        <taxon>Gunneridae</taxon>
        <taxon>Pentapetalae</taxon>
        <taxon>rosids</taxon>
        <taxon>malvids</taxon>
        <taxon>Brassicales</taxon>
        <taxon>Brassicaceae</taxon>
        <taxon>Arabideae</taxon>
        <taxon>Arabis</taxon>
    </lineage>
</organism>
<keyword evidence="5 12" id="KW-0812">Transmembrane</keyword>
<keyword evidence="10" id="KW-1208">Phospholipid metabolism</keyword>
<keyword evidence="11" id="KW-0012">Acyltransferase</keyword>
<evidence type="ECO:0000256" key="9">
    <source>
        <dbReference type="ARBA" id="ARBA00023209"/>
    </source>
</evidence>
<dbReference type="SUPFAM" id="SSF69593">
    <property type="entry name" value="Glycerol-3-phosphate (1)-acyltransferase"/>
    <property type="match status" value="1"/>
</dbReference>
<comment type="similarity">
    <text evidence="2">Belongs to the GPAT/DAPAT family.</text>
</comment>
<evidence type="ECO:0000313" key="14">
    <source>
        <dbReference type="EMBL" id="VVB06800.1"/>
    </source>
</evidence>
<keyword evidence="3" id="KW-0444">Lipid biosynthesis</keyword>
<dbReference type="InterPro" id="IPR002123">
    <property type="entry name" value="Plipid/glycerol_acylTrfase"/>
</dbReference>
<evidence type="ECO:0000256" key="11">
    <source>
        <dbReference type="ARBA" id="ARBA00023315"/>
    </source>
</evidence>
<dbReference type="GO" id="GO:0090447">
    <property type="term" value="F:glycerol-3-phosphate 2-O-acyltransferase activity"/>
    <property type="evidence" value="ECO:0007669"/>
    <property type="project" value="TreeGrafter"/>
</dbReference>
<feature type="transmembrane region" description="Helical" evidence="12">
    <location>
        <begin position="247"/>
        <end position="267"/>
    </location>
</feature>
<keyword evidence="15" id="KW-1185">Reference proteome</keyword>
<evidence type="ECO:0000256" key="7">
    <source>
        <dbReference type="ARBA" id="ARBA00023098"/>
    </source>
</evidence>
<feature type="transmembrane region" description="Helical" evidence="12">
    <location>
        <begin position="66"/>
        <end position="89"/>
    </location>
</feature>
<dbReference type="Pfam" id="PF23270">
    <property type="entry name" value="HAD_RAM2_N"/>
    <property type="match status" value="1"/>
</dbReference>
<dbReference type="PANTHER" id="PTHR15486">
    <property type="entry name" value="ANCIENT UBIQUITOUS PROTEIN"/>
    <property type="match status" value="1"/>
</dbReference>
<keyword evidence="7" id="KW-0443">Lipid metabolism</keyword>
<evidence type="ECO:0000256" key="1">
    <source>
        <dbReference type="ARBA" id="ARBA00004141"/>
    </source>
</evidence>
<dbReference type="SMART" id="SM00563">
    <property type="entry name" value="PlsC"/>
    <property type="match status" value="1"/>
</dbReference>